<keyword evidence="3" id="KW-1185">Reference proteome</keyword>
<reference evidence="2 3" key="1">
    <citation type="submission" date="2024-05" db="EMBL/GenBank/DDBJ databases">
        <title>Microbispora sp.ZYX-F-249.</title>
        <authorList>
            <person name="Xie H."/>
        </authorList>
    </citation>
    <scope>NUCLEOTIDE SEQUENCE [LARGE SCALE GENOMIC DNA]</scope>
    <source>
        <strain evidence="2 3">ZYX-F-249</strain>
    </source>
</reference>
<proteinExistence type="predicted"/>
<comment type="caution">
    <text evidence="2">The sequence shown here is derived from an EMBL/GenBank/DDBJ whole genome shotgun (WGS) entry which is preliminary data.</text>
</comment>
<evidence type="ECO:0000313" key="3">
    <source>
        <dbReference type="Proteomes" id="UP001447516"/>
    </source>
</evidence>
<evidence type="ECO:0000256" key="1">
    <source>
        <dbReference type="SAM" id="Phobius"/>
    </source>
</evidence>
<organism evidence="2 3">
    <name type="scientific">Microbispora maris</name>
    <dbReference type="NCBI Taxonomy" id="3144104"/>
    <lineage>
        <taxon>Bacteria</taxon>
        <taxon>Bacillati</taxon>
        <taxon>Actinomycetota</taxon>
        <taxon>Actinomycetes</taxon>
        <taxon>Streptosporangiales</taxon>
        <taxon>Streptosporangiaceae</taxon>
        <taxon>Microbispora</taxon>
    </lineage>
</organism>
<gene>
    <name evidence="2" type="ORF">AAH991_36090</name>
</gene>
<feature type="transmembrane region" description="Helical" evidence="1">
    <location>
        <begin position="60"/>
        <end position="81"/>
    </location>
</feature>
<dbReference type="EMBL" id="JBDJAW010000053">
    <property type="protein sequence ID" value="MEN3540582.1"/>
    <property type="molecule type" value="Genomic_DNA"/>
</dbReference>
<dbReference type="RefSeq" id="WP_346230432.1">
    <property type="nucleotide sequence ID" value="NZ_JBDJAW010000053.1"/>
</dbReference>
<keyword evidence="1" id="KW-0472">Membrane</keyword>
<dbReference type="Proteomes" id="UP001447516">
    <property type="component" value="Unassembled WGS sequence"/>
</dbReference>
<accession>A0ABV0B0J4</accession>
<keyword evidence="1" id="KW-1133">Transmembrane helix</keyword>
<sequence>MTAGKAGQQRGDLPSGFMVIEMLVYVFYLGVLVIGLAFLLDRGVRWWGAATLAGLVLEFLVPYGGAVAFAAFGLCLMAYGLRRPVPAGHA</sequence>
<protein>
    <recommendedName>
        <fullName evidence="4">DUF4233 domain-containing protein</fullName>
    </recommendedName>
</protein>
<feature type="transmembrane region" description="Helical" evidence="1">
    <location>
        <begin position="20"/>
        <end position="40"/>
    </location>
</feature>
<evidence type="ECO:0000313" key="2">
    <source>
        <dbReference type="EMBL" id="MEN3540582.1"/>
    </source>
</evidence>
<keyword evidence="1" id="KW-0812">Transmembrane</keyword>
<name>A0ABV0B0J4_9ACTN</name>
<evidence type="ECO:0008006" key="4">
    <source>
        <dbReference type="Google" id="ProtNLM"/>
    </source>
</evidence>